<evidence type="ECO:0008006" key="3">
    <source>
        <dbReference type="Google" id="ProtNLM"/>
    </source>
</evidence>
<dbReference type="Pfam" id="PF08012">
    <property type="entry name" value="DUF1702"/>
    <property type="match status" value="1"/>
</dbReference>
<dbReference type="Proteomes" id="UP001428290">
    <property type="component" value="Unassembled WGS sequence"/>
</dbReference>
<reference evidence="1 2" key="1">
    <citation type="submission" date="2024-02" db="EMBL/GenBank/DDBJ databases">
        <title>Herpetosiphon gulosus NBRC 112829.</title>
        <authorList>
            <person name="Ichikawa N."/>
            <person name="Katano-Makiyama Y."/>
            <person name="Hidaka K."/>
        </authorList>
    </citation>
    <scope>NUCLEOTIDE SEQUENCE [LARGE SCALE GENOMIC DNA]</scope>
    <source>
        <strain evidence="1 2">NBRC 112829</strain>
    </source>
</reference>
<accession>A0ABP9X7L0</accession>
<dbReference type="InterPro" id="IPR012964">
    <property type="entry name" value="DUF1702"/>
</dbReference>
<comment type="caution">
    <text evidence="1">The sequence shown here is derived from an EMBL/GenBank/DDBJ whole genome shotgun (WGS) entry which is preliminary data.</text>
</comment>
<evidence type="ECO:0000313" key="2">
    <source>
        <dbReference type="Proteomes" id="UP001428290"/>
    </source>
</evidence>
<name>A0ABP9X7L0_9CHLR</name>
<keyword evidence="2" id="KW-1185">Reference proteome</keyword>
<sequence>MLLNRVLTYPLRLSPLEATFARRGFPIGDTQNQARLERIGKTFLHGYHAALDNQGLGQLKQQLEQIDPQLQGFGFEGAGMGLAILDQLTPWKGQRVQAFLANEGQHQRYVIHVGVGWAVARMRWTLPKVVQALDPILRWLVLDGYGFHQGYFAWHESFIQQHHPKKFDAKQLAIFDQGLGRSLWFVTSSNPRMIANVISRFAQERQINLWAGIGLACAYAGSNNPEALHAIAELGETYSTAIAQGVSFAAKTRLHAGYIPEHSELACQILCQQSVAEAAAITDQQLLSVNQDGSIDSYHHWQELIRACYLKKEAVAV</sequence>
<gene>
    <name evidence="1" type="ORF">Hgul01_04349</name>
</gene>
<dbReference type="RefSeq" id="WP_345724129.1">
    <property type="nucleotide sequence ID" value="NZ_BAABRU010000019.1"/>
</dbReference>
<protein>
    <recommendedName>
        <fullName evidence="3">DUF1702 family protein</fullName>
    </recommendedName>
</protein>
<dbReference type="EMBL" id="BAABRU010000019">
    <property type="protein sequence ID" value="GAA5530530.1"/>
    <property type="molecule type" value="Genomic_DNA"/>
</dbReference>
<evidence type="ECO:0000313" key="1">
    <source>
        <dbReference type="EMBL" id="GAA5530530.1"/>
    </source>
</evidence>
<organism evidence="1 2">
    <name type="scientific">Herpetosiphon gulosus</name>
    <dbReference type="NCBI Taxonomy" id="1973496"/>
    <lineage>
        <taxon>Bacteria</taxon>
        <taxon>Bacillati</taxon>
        <taxon>Chloroflexota</taxon>
        <taxon>Chloroflexia</taxon>
        <taxon>Herpetosiphonales</taxon>
        <taxon>Herpetosiphonaceae</taxon>
        <taxon>Herpetosiphon</taxon>
    </lineage>
</organism>
<proteinExistence type="predicted"/>